<organism evidence="2 3">
    <name type="scientific">Candidatus Muproteobacteria bacterium RBG_16_65_31</name>
    <dbReference type="NCBI Taxonomy" id="1817759"/>
    <lineage>
        <taxon>Bacteria</taxon>
        <taxon>Pseudomonadati</taxon>
        <taxon>Pseudomonadota</taxon>
        <taxon>Candidatus Muproteobacteria</taxon>
    </lineage>
</organism>
<dbReference type="EMBL" id="MFST01000140">
    <property type="protein sequence ID" value="OGI42788.1"/>
    <property type="molecule type" value="Genomic_DNA"/>
</dbReference>
<accession>A0A1F6TCC1</accession>
<dbReference type="InterPro" id="IPR007922">
    <property type="entry name" value="DciA-like"/>
</dbReference>
<proteinExistence type="predicted"/>
<evidence type="ECO:0000256" key="1">
    <source>
        <dbReference type="SAM" id="MobiDB-lite"/>
    </source>
</evidence>
<evidence type="ECO:0000313" key="2">
    <source>
        <dbReference type="EMBL" id="OGI42788.1"/>
    </source>
</evidence>
<dbReference type="Pfam" id="PF05258">
    <property type="entry name" value="DciA"/>
    <property type="match status" value="1"/>
</dbReference>
<dbReference type="Proteomes" id="UP000179344">
    <property type="component" value="Unassembled WGS sequence"/>
</dbReference>
<feature type="region of interest" description="Disordered" evidence="1">
    <location>
        <begin position="97"/>
        <end position="117"/>
    </location>
</feature>
<name>A0A1F6TCC1_9PROT</name>
<comment type="caution">
    <text evidence="2">The sequence shown here is derived from an EMBL/GenBank/DDBJ whole genome shotgun (WGS) entry which is preliminary data.</text>
</comment>
<evidence type="ECO:0000313" key="3">
    <source>
        <dbReference type="Proteomes" id="UP000179344"/>
    </source>
</evidence>
<protein>
    <recommendedName>
        <fullName evidence="4">RNA-binding protein</fullName>
    </recommendedName>
</protein>
<reference evidence="2 3" key="1">
    <citation type="journal article" date="2016" name="Nat. Commun.">
        <title>Thousands of microbial genomes shed light on interconnected biogeochemical processes in an aquifer system.</title>
        <authorList>
            <person name="Anantharaman K."/>
            <person name="Brown C.T."/>
            <person name="Hug L.A."/>
            <person name="Sharon I."/>
            <person name="Castelle C.J."/>
            <person name="Probst A.J."/>
            <person name="Thomas B.C."/>
            <person name="Singh A."/>
            <person name="Wilkins M.J."/>
            <person name="Karaoz U."/>
            <person name="Brodie E.L."/>
            <person name="Williams K.H."/>
            <person name="Hubbard S.S."/>
            <person name="Banfield J.F."/>
        </authorList>
    </citation>
    <scope>NUCLEOTIDE SEQUENCE [LARGE SCALE GENOMIC DNA]</scope>
</reference>
<sequence length="156" mass="17241">MPRAIRGYIFSGIYKELGAHLDEISKLRIFWLGAVSAPLGDHTHPARYAQGRLTVHADTSAWASRLRQRQAEIVKLLRHEPFFKHLHELQVRVAPRAPEKNAAGADRPQAAPRSRVPPAAAQLIRAVAERIGDPALRAALLRFGNHADAETSGRAK</sequence>
<feature type="compositionally biased region" description="Low complexity" evidence="1">
    <location>
        <begin position="107"/>
        <end position="117"/>
    </location>
</feature>
<evidence type="ECO:0008006" key="4">
    <source>
        <dbReference type="Google" id="ProtNLM"/>
    </source>
</evidence>
<gene>
    <name evidence="2" type="ORF">A2V92_01120</name>
</gene>
<dbReference type="AlphaFoldDB" id="A0A1F6TCC1"/>